<reference evidence="1 2" key="1">
    <citation type="submission" date="2019-10" db="EMBL/GenBank/DDBJ databases">
        <title>Extracellular Electron Transfer in a Candidatus Methanoperedens spp. Enrichment Culture.</title>
        <authorList>
            <person name="Berger S."/>
            <person name="Rangel Shaw D."/>
            <person name="Berben T."/>
            <person name="In 'T Zandt M."/>
            <person name="Frank J."/>
            <person name="Reimann J."/>
            <person name="Jetten M.S.M."/>
            <person name="Welte C.U."/>
        </authorList>
    </citation>
    <scope>NUCLEOTIDE SEQUENCE [LARGE SCALE GENOMIC DNA]</scope>
    <source>
        <strain evidence="1">SB12</strain>
    </source>
</reference>
<proteinExistence type="predicted"/>
<name>A0A833LZG5_9LEPT</name>
<dbReference type="EMBL" id="WBUI01000032">
    <property type="protein sequence ID" value="KAB2929376.1"/>
    <property type="molecule type" value="Genomic_DNA"/>
</dbReference>
<accession>A0A833LZG5</accession>
<evidence type="ECO:0000313" key="1">
    <source>
        <dbReference type="EMBL" id="KAB2929376.1"/>
    </source>
</evidence>
<sequence length="220" mass="24794">MRTVPFLILLLLLLLLSHCYSAYFYESKYCNEDHSTFDEKFRFRYKQGDEIVLPADPVEGLDEMARITIKVADTSSCGLGIGGPCFLPFIPYPVIDLADDRLTVEHRGLPIRFNNLMAERDGTITPLEVIPEGGIWTGQRSYIVLPSSFIRKDLIISADDVQIEVNGAWTSIGPLRFMLSANRSIVLRFFNNIGSDSGHIQWVITYPRQCKKGSAFLPGQ</sequence>
<gene>
    <name evidence="1" type="ORF">F9K24_20085</name>
</gene>
<comment type="caution">
    <text evidence="1">The sequence shown here is derived from an EMBL/GenBank/DDBJ whole genome shotgun (WGS) entry which is preliminary data.</text>
</comment>
<evidence type="ECO:0000313" key="2">
    <source>
        <dbReference type="Proteomes" id="UP000460298"/>
    </source>
</evidence>
<dbReference type="AlphaFoldDB" id="A0A833LZG5"/>
<protein>
    <submittedName>
        <fullName evidence="1">Uncharacterized protein</fullName>
    </submittedName>
</protein>
<dbReference type="Proteomes" id="UP000460298">
    <property type="component" value="Unassembled WGS sequence"/>
</dbReference>
<organism evidence="1 2">
    <name type="scientific">Leptonema illini</name>
    <dbReference type="NCBI Taxonomy" id="183"/>
    <lineage>
        <taxon>Bacteria</taxon>
        <taxon>Pseudomonadati</taxon>
        <taxon>Spirochaetota</taxon>
        <taxon>Spirochaetia</taxon>
        <taxon>Leptospirales</taxon>
        <taxon>Leptospiraceae</taxon>
        <taxon>Leptonema</taxon>
    </lineage>
</organism>